<dbReference type="EMBL" id="QOWE01000029">
    <property type="protein sequence ID" value="RCR66296.1"/>
    <property type="molecule type" value="Genomic_DNA"/>
</dbReference>
<dbReference type="Gene3D" id="1.10.3670.10">
    <property type="entry name" value="Putative xylanase like domain"/>
    <property type="match status" value="1"/>
</dbReference>
<evidence type="ECO:0000313" key="3">
    <source>
        <dbReference type="Proteomes" id="UP000253383"/>
    </source>
</evidence>
<name>A0A368JGV1_9BACT</name>
<dbReference type="Pfam" id="PF07313">
    <property type="entry name" value="AmiA-like"/>
    <property type="match status" value="1"/>
</dbReference>
<dbReference type="RefSeq" id="WP_114409312.1">
    <property type="nucleotide sequence ID" value="NZ_QOWE01000029.1"/>
</dbReference>
<feature type="chain" id="PRO_5016687178" evidence="1">
    <location>
        <begin position="20"/>
        <end position="298"/>
    </location>
</feature>
<dbReference type="AlphaFoldDB" id="A0A368JGV1"/>
<reference evidence="2 3" key="1">
    <citation type="submission" date="2018-07" db="EMBL/GenBank/DDBJ databases">
        <title>Genome analysis of Larkinella rosea.</title>
        <authorList>
            <person name="Zhou Z."/>
            <person name="Wang G."/>
        </authorList>
    </citation>
    <scope>NUCLEOTIDE SEQUENCE [LARGE SCALE GENOMIC DNA]</scope>
    <source>
        <strain evidence="3">zzj9</strain>
    </source>
</reference>
<keyword evidence="3" id="KW-1185">Reference proteome</keyword>
<sequence length="298" mass="33871">MKKLFTVLLALVPFTRSIAQEITLTSPLRQVVVAPGISPAETAIAISKSFQGRPYVAHTLDGNETEQLVVNFRAFDCTTFLETTLALSLARHQLLNEQDSVQFDRLFRKNLTKLRYRNGTIDGFASRLHYFSEWLVDNEQKGIVQDVTRKIGGMQVSKPVSYMTKSTWKYPQLSDPSTLQQIALVESAISQQSFWFIPKKRIKEIESSLKEGDIIMLTASRPGLDMKHVGFVVWQNGPNGEKRAHLLHASSHYGEVMISEEPLADYVLWNRQFSGIRVARLKENSPQNLSYKDARRIN</sequence>
<dbReference type="OrthoDB" id="1409585at2"/>
<dbReference type="InterPro" id="IPR038765">
    <property type="entry name" value="Papain-like_cys_pep_sf"/>
</dbReference>
<evidence type="ECO:0000256" key="1">
    <source>
        <dbReference type="SAM" id="SignalP"/>
    </source>
</evidence>
<keyword evidence="1" id="KW-0732">Signal</keyword>
<protein>
    <submittedName>
        <fullName evidence="2">DUF1460 domain-containing protein</fullName>
    </submittedName>
</protein>
<comment type="caution">
    <text evidence="2">The sequence shown here is derived from an EMBL/GenBank/DDBJ whole genome shotgun (WGS) entry which is preliminary data.</text>
</comment>
<accession>A0A368JGV1</accession>
<feature type="signal peptide" evidence="1">
    <location>
        <begin position="1"/>
        <end position="19"/>
    </location>
</feature>
<proteinExistence type="predicted"/>
<gene>
    <name evidence="2" type="ORF">DUE52_27550</name>
</gene>
<dbReference type="InterPro" id="IPR010846">
    <property type="entry name" value="AmiA-like"/>
</dbReference>
<dbReference type="SUPFAM" id="SSF54001">
    <property type="entry name" value="Cysteine proteinases"/>
    <property type="match status" value="1"/>
</dbReference>
<evidence type="ECO:0000313" key="2">
    <source>
        <dbReference type="EMBL" id="RCR66296.1"/>
    </source>
</evidence>
<organism evidence="2 3">
    <name type="scientific">Larkinella punicea</name>
    <dbReference type="NCBI Taxonomy" id="2315727"/>
    <lineage>
        <taxon>Bacteria</taxon>
        <taxon>Pseudomonadati</taxon>
        <taxon>Bacteroidota</taxon>
        <taxon>Cytophagia</taxon>
        <taxon>Cytophagales</taxon>
        <taxon>Spirosomataceae</taxon>
        <taxon>Larkinella</taxon>
    </lineage>
</organism>
<dbReference type="Proteomes" id="UP000253383">
    <property type="component" value="Unassembled WGS sequence"/>
</dbReference>
<dbReference type="Gene3D" id="2.30.260.10">
    <property type="entry name" value="putative xylanase like domain"/>
    <property type="match status" value="1"/>
</dbReference>